<dbReference type="AlphaFoldDB" id="A0A151MIG1"/>
<accession>A0A151MIG1</accession>
<gene>
    <name evidence="1" type="ORF">Y1Q_0004343</name>
</gene>
<organism evidence="1 2">
    <name type="scientific">Alligator mississippiensis</name>
    <name type="common">American alligator</name>
    <dbReference type="NCBI Taxonomy" id="8496"/>
    <lineage>
        <taxon>Eukaryota</taxon>
        <taxon>Metazoa</taxon>
        <taxon>Chordata</taxon>
        <taxon>Craniata</taxon>
        <taxon>Vertebrata</taxon>
        <taxon>Euteleostomi</taxon>
        <taxon>Archelosauria</taxon>
        <taxon>Archosauria</taxon>
        <taxon>Crocodylia</taxon>
        <taxon>Alligatoridae</taxon>
        <taxon>Alligatorinae</taxon>
        <taxon>Alligator</taxon>
    </lineage>
</organism>
<name>A0A151MIG1_ALLMI</name>
<protein>
    <submittedName>
        <fullName evidence="1">Uncharacterized protein</fullName>
    </submittedName>
</protein>
<sequence length="69" mass="7623">MEPTEEVVCLTSVELNLKNAGREPAGGERTDRFSCVTAAASREPPRCWSKELLNPVDYQPGLEHIPRGL</sequence>
<evidence type="ECO:0000313" key="1">
    <source>
        <dbReference type="EMBL" id="KYO24318.1"/>
    </source>
</evidence>
<evidence type="ECO:0000313" key="2">
    <source>
        <dbReference type="Proteomes" id="UP000050525"/>
    </source>
</evidence>
<proteinExistence type="predicted"/>
<dbReference type="Proteomes" id="UP000050525">
    <property type="component" value="Unassembled WGS sequence"/>
</dbReference>
<reference evidence="1 2" key="1">
    <citation type="journal article" date="2012" name="Genome Biol.">
        <title>Sequencing three crocodilian genomes to illuminate the evolution of archosaurs and amniotes.</title>
        <authorList>
            <person name="St John J.A."/>
            <person name="Braun E.L."/>
            <person name="Isberg S.R."/>
            <person name="Miles L.G."/>
            <person name="Chong A.Y."/>
            <person name="Gongora J."/>
            <person name="Dalzell P."/>
            <person name="Moran C."/>
            <person name="Bed'hom B."/>
            <person name="Abzhanov A."/>
            <person name="Burgess S.C."/>
            <person name="Cooksey A.M."/>
            <person name="Castoe T.A."/>
            <person name="Crawford N.G."/>
            <person name="Densmore L.D."/>
            <person name="Drew J.C."/>
            <person name="Edwards S.V."/>
            <person name="Faircloth B.C."/>
            <person name="Fujita M.K."/>
            <person name="Greenwold M.J."/>
            <person name="Hoffmann F.G."/>
            <person name="Howard J.M."/>
            <person name="Iguchi T."/>
            <person name="Janes D.E."/>
            <person name="Khan S.Y."/>
            <person name="Kohno S."/>
            <person name="de Koning A.J."/>
            <person name="Lance S.L."/>
            <person name="McCarthy F.M."/>
            <person name="McCormack J.E."/>
            <person name="Merchant M.E."/>
            <person name="Peterson D.G."/>
            <person name="Pollock D.D."/>
            <person name="Pourmand N."/>
            <person name="Raney B.J."/>
            <person name="Roessler K.A."/>
            <person name="Sanford J.R."/>
            <person name="Sawyer R.H."/>
            <person name="Schmidt C.J."/>
            <person name="Triplett E.W."/>
            <person name="Tuberville T.D."/>
            <person name="Venegas-Anaya M."/>
            <person name="Howard J.T."/>
            <person name="Jarvis E.D."/>
            <person name="Guillette L.J.Jr."/>
            <person name="Glenn T.C."/>
            <person name="Green R.E."/>
            <person name="Ray D.A."/>
        </authorList>
    </citation>
    <scope>NUCLEOTIDE SEQUENCE [LARGE SCALE GENOMIC DNA]</scope>
    <source>
        <strain evidence="1">KSC_2009_1</strain>
    </source>
</reference>
<keyword evidence="2" id="KW-1185">Reference proteome</keyword>
<comment type="caution">
    <text evidence="1">The sequence shown here is derived from an EMBL/GenBank/DDBJ whole genome shotgun (WGS) entry which is preliminary data.</text>
</comment>
<dbReference type="EMBL" id="AKHW03006099">
    <property type="protein sequence ID" value="KYO24318.1"/>
    <property type="molecule type" value="Genomic_DNA"/>
</dbReference>